<organism evidence="2 3">
    <name type="scientific">Desulfopila aestuarii DSM 18488</name>
    <dbReference type="NCBI Taxonomy" id="1121416"/>
    <lineage>
        <taxon>Bacteria</taxon>
        <taxon>Pseudomonadati</taxon>
        <taxon>Thermodesulfobacteriota</taxon>
        <taxon>Desulfobulbia</taxon>
        <taxon>Desulfobulbales</taxon>
        <taxon>Desulfocapsaceae</taxon>
        <taxon>Desulfopila</taxon>
    </lineage>
</organism>
<keyword evidence="1" id="KW-1133">Transmembrane helix</keyword>
<feature type="transmembrane region" description="Helical" evidence="1">
    <location>
        <begin position="229"/>
        <end position="250"/>
    </location>
</feature>
<dbReference type="EMBL" id="FRFE01000006">
    <property type="protein sequence ID" value="SHO46804.1"/>
    <property type="molecule type" value="Genomic_DNA"/>
</dbReference>
<dbReference type="STRING" id="1121416.SAMN02745220_01646"/>
<evidence type="ECO:0000313" key="3">
    <source>
        <dbReference type="Proteomes" id="UP000184603"/>
    </source>
</evidence>
<evidence type="ECO:0000256" key="1">
    <source>
        <dbReference type="SAM" id="Phobius"/>
    </source>
</evidence>
<dbReference type="Pfam" id="PF13536">
    <property type="entry name" value="EmrE"/>
    <property type="match status" value="1"/>
</dbReference>
<name>A0A1M7Y3M5_9BACT</name>
<reference evidence="2 3" key="1">
    <citation type="submission" date="2016-12" db="EMBL/GenBank/DDBJ databases">
        <authorList>
            <person name="Song W.-J."/>
            <person name="Kurnit D.M."/>
        </authorList>
    </citation>
    <scope>NUCLEOTIDE SEQUENCE [LARGE SCALE GENOMIC DNA]</scope>
    <source>
        <strain evidence="2 3">DSM 18488</strain>
    </source>
</reference>
<feature type="transmembrane region" description="Helical" evidence="1">
    <location>
        <begin position="32"/>
        <end position="53"/>
    </location>
</feature>
<sequence>MLKLILLGILSGAFFSSTFVINEMMRVQGGHWLWSASLRYLFMIVFLSIVVLASGGIRQMAGVLRLFADHWRFWMVSGGIGFGAFYALVCFAADFSPGWVIAATWQFTIVASLFALLLFGRSFPRRVWFFSLIIFIGVVMVNLAEADGFDLRKLLMGGIPVIIASFCYPLGNQLVWEASNGNNGRLPKIASPFLHNPFNKVLLMSLGSLPLWAVLVVFIHPAAPSVSQVMNTALVALFSGLIATTIFLFARNRAENSSELAGVDATQSSEVVFALLGGMLFLHTPLPGMLPVLGIVLIMFGLILFVRYQKM</sequence>
<accession>A0A1M7Y3M5</accession>
<protein>
    <submittedName>
        <fullName evidence="2">Putative multidrug resistance efflux transporter</fullName>
    </submittedName>
</protein>
<feature type="transmembrane region" description="Helical" evidence="1">
    <location>
        <begin position="73"/>
        <end position="93"/>
    </location>
</feature>
<dbReference type="AlphaFoldDB" id="A0A1M7Y3M5"/>
<evidence type="ECO:0000313" key="2">
    <source>
        <dbReference type="EMBL" id="SHO46804.1"/>
    </source>
</evidence>
<dbReference type="SUPFAM" id="SSF103481">
    <property type="entry name" value="Multidrug resistance efflux transporter EmrE"/>
    <property type="match status" value="1"/>
</dbReference>
<keyword evidence="3" id="KW-1185">Reference proteome</keyword>
<gene>
    <name evidence="2" type="ORF">SAMN02745220_01646</name>
</gene>
<dbReference type="RefSeq" id="WP_073612963.1">
    <property type="nucleotide sequence ID" value="NZ_FRFE01000006.1"/>
</dbReference>
<dbReference type="Proteomes" id="UP000184603">
    <property type="component" value="Unassembled WGS sequence"/>
</dbReference>
<feature type="transmembrane region" description="Helical" evidence="1">
    <location>
        <begin position="288"/>
        <end position="306"/>
    </location>
</feature>
<feature type="transmembrane region" description="Helical" evidence="1">
    <location>
        <begin position="156"/>
        <end position="176"/>
    </location>
</feature>
<feature type="transmembrane region" description="Helical" evidence="1">
    <location>
        <begin position="262"/>
        <end position="282"/>
    </location>
</feature>
<feature type="transmembrane region" description="Helical" evidence="1">
    <location>
        <begin position="127"/>
        <end position="144"/>
    </location>
</feature>
<keyword evidence="1" id="KW-0812">Transmembrane</keyword>
<feature type="transmembrane region" description="Helical" evidence="1">
    <location>
        <begin position="99"/>
        <end position="120"/>
    </location>
</feature>
<proteinExistence type="predicted"/>
<feature type="transmembrane region" description="Helical" evidence="1">
    <location>
        <begin position="201"/>
        <end position="223"/>
    </location>
</feature>
<dbReference type="OrthoDB" id="3457556at2"/>
<keyword evidence="1" id="KW-0472">Membrane</keyword>
<dbReference type="InterPro" id="IPR037185">
    <property type="entry name" value="EmrE-like"/>
</dbReference>
<dbReference type="InterPro" id="IPR032713">
    <property type="entry name" value="EmrE"/>
</dbReference>